<evidence type="ECO:0000313" key="2">
    <source>
        <dbReference type="EMBL" id="MCR1899383.1"/>
    </source>
</evidence>
<dbReference type="GO" id="GO:0003677">
    <property type="term" value="F:DNA binding"/>
    <property type="evidence" value="ECO:0007669"/>
    <property type="project" value="InterPro"/>
</dbReference>
<evidence type="ECO:0000313" key="3">
    <source>
        <dbReference type="Proteomes" id="UP001205748"/>
    </source>
</evidence>
<dbReference type="Gene3D" id="1.10.260.40">
    <property type="entry name" value="lambda repressor-like DNA-binding domains"/>
    <property type="match status" value="1"/>
</dbReference>
<dbReference type="PANTHER" id="PTHR37301:SF1">
    <property type="entry name" value="DNA-BINDING PROTEIN"/>
    <property type="match status" value="1"/>
</dbReference>
<dbReference type="AlphaFoldDB" id="A0AAE3HHT7"/>
<dbReference type="PROSITE" id="PS50943">
    <property type="entry name" value="HTH_CROC1"/>
    <property type="match status" value="1"/>
</dbReference>
<dbReference type="CDD" id="cd00093">
    <property type="entry name" value="HTH_XRE"/>
    <property type="match status" value="1"/>
</dbReference>
<dbReference type="InterPro" id="IPR001387">
    <property type="entry name" value="Cro/C1-type_HTH"/>
</dbReference>
<dbReference type="EMBL" id="JANKAS010000009">
    <property type="protein sequence ID" value="MCR1899383.1"/>
    <property type="molecule type" value="Genomic_DNA"/>
</dbReference>
<feature type="domain" description="HTH cro/C1-type" evidence="1">
    <location>
        <begin position="8"/>
        <end position="61"/>
    </location>
</feature>
<organism evidence="2 3">
    <name type="scientific">Irregularibacter muris</name>
    <dbReference type="NCBI Taxonomy" id="1796619"/>
    <lineage>
        <taxon>Bacteria</taxon>
        <taxon>Bacillati</taxon>
        <taxon>Bacillota</taxon>
        <taxon>Clostridia</taxon>
        <taxon>Eubacteriales</taxon>
        <taxon>Eubacteriaceae</taxon>
        <taxon>Irregularibacter</taxon>
    </lineage>
</organism>
<comment type="caution">
    <text evidence="2">The sequence shown here is derived from an EMBL/GenBank/DDBJ whole genome shotgun (WGS) entry which is preliminary data.</text>
</comment>
<dbReference type="RefSeq" id="WP_257531696.1">
    <property type="nucleotide sequence ID" value="NZ_JANKAS010000009.1"/>
</dbReference>
<gene>
    <name evidence="2" type="ORF">NSA47_10345</name>
</gene>
<dbReference type="InterPro" id="IPR010982">
    <property type="entry name" value="Lambda_DNA-bd_dom_sf"/>
</dbReference>
<evidence type="ECO:0000259" key="1">
    <source>
        <dbReference type="PROSITE" id="PS50943"/>
    </source>
</evidence>
<proteinExistence type="predicted"/>
<dbReference type="Proteomes" id="UP001205748">
    <property type="component" value="Unassembled WGS sequence"/>
</dbReference>
<reference evidence="2" key="1">
    <citation type="submission" date="2022-07" db="EMBL/GenBank/DDBJ databases">
        <title>Enhanced cultured diversity of the mouse gut microbiota enables custom-made synthetic communities.</title>
        <authorList>
            <person name="Afrizal A."/>
        </authorList>
    </citation>
    <scope>NUCLEOTIDE SEQUENCE</scope>
    <source>
        <strain evidence="2">DSM 28593</strain>
    </source>
</reference>
<protein>
    <submittedName>
        <fullName evidence="2">Helix-turn-helix transcriptional regulator</fullName>
    </submittedName>
</protein>
<dbReference type="PANTHER" id="PTHR37301">
    <property type="entry name" value="DNA-BINDING PROTEIN-RELATED"/>
    <property type="match status" value="1"/>
</dbReference>
<keyword evidence="3" id="KW-1185">Reference proteome</keyword>
<dbReference type="SUPFAM" id="SSF47413">
    <property type="entry name" value="lambda repressor-like DNA-binding domains"/>
    <property type="match status" value="1"/>
</dbReference>
<dbReference type="Pfam" id="PF13443">
    <property type="entry name" value="HTH_26"/>
    <property type="match status" value="1"/>
</dbReference>
<name>A0AAE3HHT7_9FIRM</name>
<sequence>MALNYNKLWKLLIDKGMKKKDLQELSGVSSATITKLGRNENVNTGILQRICNALKCDICDILEFIPDETD</sequence>
<accession>A0AAE3HHT7</accession>